<keyword evidence="1" id="KW-0472">Membrane</keyword>
<proteinExistence type="predicted"/>
<dbReference type="InterPro" id="IPR001870">
    <property type="entry name" value="B30.2/SPRY"/>
</dbReference>
<dbReference type="PROSITE" id="PS50188">
    <property type="entry name" value="B302_SPRY"/>
    <property type="match status" value="1"/>
</dbReference>
<keyword evidence="3" id="KW-1185">Reference proteome</keyword>
<feature type="transmembrane region" description="Helical" evidence="1">
    <location>
        <begin position="58"/>
        <end position="78"/>
    </location>
</feature>
<dbReference type="InterPro" id="IPR043136">
    <property type="entry name" value="B30.2/SPRY_sf"/>
</dbReference>
<dbReference type="Pfam" id="PF00622">
    <property type="entry name" value="SPRY"/>
    <property type="match status" value="1"/>
</dbReference>
<dbReference type="AlphaFoldDB" id="A0A914GUI8"/>
<name>A0A914GUI8_GLORO</name>
<dbReference type="Gene3D" id="2.60.120.920">
    <property type="match status" value="1"/>
</dbReference>
<keyword evidence="1" id="KW-1133">Transmembrane helix</keyword>
<dbReference type="Proteomes" id="UP000887572">
    <property type="component" value="Unplaced"/>
</dbReference>
<evidence type="ECO:0000313" key="4">
    <source>
        <dbReference type="WBParaSite" id="Gr19_v10_g11458.t1"/>
    </source>
</evidence>
<evidence type="ECO:0000259" key="2">
    <source>
        <dbReference type="PROSITE" id="PS50188"/>
    </source>
</evidence>
<dbReference type="WBParaSite" id="Gr19_v10_g11458.t1">
    <property type="protein sequence ID" value="Gr19_v10_g11458.t1"/>
    <property type="gene ID" value="Gr19_v10_g11458"/>
</dbReference>
<reference evidence="4" key="1">
    <citation type="submission" date="2022-11" db="UniProtKB">
        <authorList>
            <consortium name="WormBaseParasite"/>
        </authorList>
    </citation>
    <scope>IDENTIFICATION</scope>
</reference>
<sequence>MKMGLELVKEEMKNAKHELENGMNQLLKEDHIVKMEQYQKEQQLNIDAQWQRCDPYRIVGSIVLLILFILFIYAIHGLNEQKANRLKMSEQLNEIRLEMNGSLNSVQAMVVAELEKQKMSLLGLIPQQNRWDSAACHDELALIGPDRLIVQFAVPPAFAERPIPKNPYFEAKILGKSSFVSIGLATKQMPLDKIVGCCEGTYAYASYGTFWGHNVEGCSRRDIFGQGEHIVGKHSFGVGDVIGCGVNLATRQIIHTKNGQRLETTDLFVADSATELFPCVTLFNSGAKIEANFGPNFEFKF</sequence>
<evidence type="ECO:0000313" key="3">
    <source>
        <dbReference type="Proteomes" id="UP000887572"/>
    </source>
</evidence>
<dbReference type="SUPFAM" id="SSF49899">
    <property type="entry name" value="Concanavalin A-like lectins/glucanases"/>
    <property type="match status" value="1"/>
</dbReference>
<organism evidence="3 4">
    <name type="scientific">Globodera rostochiensis</name>
    <name type="common">Golden nematode worm</name>
    <name type="synonym">Heterodera rostochiensis</name>
    <dbReference type="NCBI Taxonomy" id="31243"/>
    <lineage>
        <taxon>Eukaryota</taxon>
        <taxon>Metazoa</taxon>
        <taxon>Ecdysozoa</taxon>
        <taxon>Nematoda</taxon>
        <taxon>Chromadorea</taxon>
        <taxon>Rhabditida</taxon>
        <taxon>Tylenchina</taxon>
        <taxon>Tylenchomorpha</taxon>
        <taxon>Tylenchoidea</taxon>
        <taxon>Heteroderidae</taxon>
        <taxon>Heteroderinae</taxon>
        <taxon>Globodera</taxon>
    </lineage>
</organism>
<dbReference type="InterPro" id="IPR013320">
    <property type="entry name" value="ConA-like_dom_sf"/>
</dbReference>
<dbReference type="InterPro" id="IPR044736">
    <property type="entry name" value="Gid1/RanBPM/SPLA_SPRY"/>
</dbReference>
<accession>A0A914GUI8</accession>
<dbReference type="SMART" id="SM00449">
    <property type="entry name" value="SPRY"/>
    <property type="match status" value="1"/>
</dbReference>
<dbReference type="CDD" id="cd12885">
    <property type="entry name" value="SPRY_RanBP_like"/>
    <property type="match status" value="1"/>
</dbReference>
<feature type="domain" description="B30.2/SPRY" evidence="2">
    <location>
        <begin position="91"/>
        <end position="298"/>
    </location>
</feature>
<dbReference type="InterPro" id="IPR003877">
    <property type="entry name" value="SPRY_dom"/>
</dbReference>
<keyword evidence="1" id="KW-0812">Transmembrane</keyword>
<evidence type="ECO:0000256" key="1">
    <source>
        <dbReference type="SAM" id="Phobius"/>
    </source>
</evidence>
<protein>
    <submittedName>
        <fullName evidence="4">B30.2/SPRY domain-containing protein</fullName>
    </submittedName>
</protein>